<name>A0ABN6ZBW2_9BACE</name>
<gene>
    <name evidence="2" type="ORF">BSYN_13860</name>
</gene>
<dbReference type="InterPro" id="IPR025348">
    <property type="entry name" value="DUF4252"/>
</dbReference>
<protein>
    <recommendedName>
        <fullName evidence="4">DUF4252 domain-containing protein</fullName>
    </recommendedName>
</protein>
<evidence type="ECO:0000256" key="1">
    <source>
        <dbReference type="SAM" id="SignalP"/>
    </source>
</evidence>
<accession>A0ABN6ZBW2</accession>
<sequence>MKKYFLCLSLFLIAQWSLGQNVKQLFAEFSKTENAECVNLNNLETSFLKPFVKSNDIPGLKNMKAVQVIDLSNCPEEVKQRFAEKVKSLNDKEYETMVSSNENGEKVRVLVKIKKEEISELVVITTGDDASLVKIKGSFKQSDLAKYTTNQ</sequence>
<organism evidence="2 3">
    <name type="scientific">Bacteroides sedimenti</name>
    <dbReference type="NCBI Taxonomy" id="2136147"/>
    <lineage>
        <taxon>Bacteria</taxon>
        <taxon>Pseudomonadati</taxon>
        <taxon>Bacteroidota</taxon>
        <taxon>Bacteroidia</taxon>
        <taxon>Bacteroidales</taxon>
        <taxon>Bacteroidaceae</taxon>
        <taxon>Bacteroides</taxon>
    </lineage>
</organism>
<evidence type="ECO:0000313" key="3">
    <source>
        <dbReference type="Proteomes" id="UP001496674"/>
    </source>
</evidence>
<keyword evidence="3" id="KW-1185">Reference proteome</keyword>
<dbReference type="Proteomes" id="UP001496674">
    <property type="component" value="Chromosome"/>
</dbReference>
<evidence type="ECO:0008006" key="4">
    <source>
        <dbReference type="Google" id="ProtNLM"/>
    </source>
</evidence>
<evidence type="ECO:0000313" key="2">
    <source>
        <dbReference type="EMBL" id="BEG99121.1"/>
    </source>
</evidence>
<proteinExistence type="predicted"/>
<feature type="chain" id="PRO_5046730959" description="DUF4252 domain-containing protein" evidence="1">
    <location>
        <begin position="20"/>
        <end position="151"/>
    </location>
</feature>
<feature type="signal peptide" evidence="1">
    <location>
        <begin position="1"/>
        <end position="19"/>
    </location>
</feature>
<keyword evidence="1" id="KW-0732">Signal</keyword>
<reference evidence="2 3" key="1">
    <citation type="submission" date="2023-04" db="EMBL/GenBank/DDBJ databases">
        <title>Draft genome sequence of acteroides sedimenti strain YN3PY1.</title>
        <authorList>
            <person name="Yoshida N."/>
        </authorList>
    </citation>
    <scope>NUCLEOTIDE SEQUENCE [LARGE SCALE GENOMIC DNA]</scope>
    <source>
        <strain evidence="2 3">YN3PY1</strain>
    </source>
</reference>
<dbReference type="RefSeq" id="WP_353334319.1">
    <property type="nucleotide sequence ID" value="NZ_AP028055.1"/>
</dbReference>
<dbReference type="EMBL" id="AP028055">
    <property type="protein sequence ID" value="BEG99121.1"/>
    <property type="molecule type" value="Genomic_DNA"/>
</dbReference>
<dbReference type="Pfam" id="PF14060">
    <property type="entry name" value="DUF4252"/>
    <property type="match status" value="1"/>
</dbReference>